<dbReference type="GO" id="GO:0008033">
    <property type="term" value="P:tRNA processing"/>
    <property type="evidence" value="ECO:0007669"/>
    <property type="project" value="UniProtKB-KW"/>
</dbReference>
<evidence type="ECO:0000256" key="13">
    <source>
        <dbReference type="ARBA" id="ARBA00047899"/>
    </source>
</evidence>
<evidence type="ECO:0000256" key="17">
    <source>
        <dbReference type="ARBA" id="ARBA00079584"/>
    </source>
</evidence>
<protein>
    <recommendedName>
        <fullName evidence="3">non-specific serine/threonine protein kinase</fullName>
        <ecNumber evidence="3">2.7.11.1</ecNumber>
    </recommendedName>
    <alternativeName>
        <fullName evidence="17">Nori-2</fullName>
    </alternativeName>
    <alternativeName>
        <fullName evidence="18">TP53-regulating kinase</fullName>
    </alternativeName>
    <alternativeName>
        <fullName evidence="19">p53-related protein kinase</fullName>
    </alternativeName>
</protein>
<reference evidence="21" key="1">
    <citation type="journal article" date="2023" name="Mol. Biol. Evol.">
        <title>Third-Generation Sequencing Reveals the Adaptive Role of the Epigenome in Three Deep-Sea Polychaetes.</title>
        <authorList>
            <person name="Perez M."/>
            <person name="Aroh O."/>
            <person name="Sun Y."/>
            <person name="Lan Y."/>
            <person name="Juniper S.K."/>
            <person name="Young C.R."/>
            <person name="Angers B."/>
            <person name="Qian P.Y."/>
        </authorList>
    </citation>
    <scope>NUCLEOTIDE SEQUENCE</scope>
    <source>
        <strain evidence="21">R07B-5</strain>
    </source>
</reference>
<dbReference type="GO" id="GO:0000408">
    <property type="term" value="C:EKC/KEOPS complex"/>
    <property type="evidence" value="ECO:0007669"/>
    <property type="project" value="TreeGrafter"/>
</dbReference>
<dbReference type="InterPro" id="IPR011009">
    <property type="entry name" value="Kinase-like_dom_sf"/>
</dbReference>
<evidence type="ECO:0000313" key="21">
    <source>
        <dbReference type="EMBL" id="KAK2183587.1"/>
    </source>
</evidence>
<proteinExistence type="inferred from homology"/>
<comment type="catalytic activity">
    <reaction evidence="13">
        <text>L-threonyl-[protein] + ATP = O-phospho-L-threonyl-[protein] + ADP + H(+)</text>
        <dbReference type="Rhea" id="RHEA:46608"/>
        <dbReference type="Rhea" id="RHEA-COMP:11060"/>
        <dbReference type="Rhea" id="RHEA-COMP:11605"/>
        <dbReference type="ChEBI" id="CHEBI:15378"/>
        <dbReference type="ChEBI" id="CHEBI:30013"/>
        <dbReference type="ChEBI" id="CHEBI:30616"/>
        <dbReference type="ChEBI" id="CHEBI:61977"/>
        <dbReference type="ChEBI" id="CHEBI:456216"/>
        <dbReference type="EC" id="2.7.11.1"/>
    </reaction>
</comment>
<evidence type="ECO:0000256" key="3">
    <source>
        <dbReference type="ARBA" id="ARBA00012513"/>
    </source>
</evidence>
<dbReference type="Gene3D" id="1.10.510.10">
    <property type="entry name" value="Transferase(Phosphotransferase) domain 1"/>
    <property type="match status" value="1"/>
</dbReference>
<dbReference type="GO" id="GO:0004674">
    <property type="term" value="F:protein serine/threonine kinase activity"/>
    <property type="evidence" value="ECO:0007669"/>
    <property type="project" value="UniProtKB-KW"/>
</dbReference>
<comment type="catalytic activity">
    <reaction evidence="14">
        <text>L-seryl-[protein] + ATP = O-phospho-L-seryl-[protein] + ADP + H(+)</text>
        <dbReference type="Rhea" id="RHEA:17989"/>
        <dbReference type="Rhea" id="RHEA-COMP:9863"/>
        <dbReference type="Rhea" id="RHEA-COMP:11604"/>
        <dbReference type="ChEBI" id="CHEBI:15378"/>
        <dbReference type="ChEBI" id="CHEBI:29999"/>
        <dbReference type="ChEBI" id="CHEBI:30616"/>
        <dbReference type="ChEBI" id="CHEBI:83421"/>
        <dbReference type="ChEBI" id="CHEBI:456216"/>
        <dbReference type="EC" id="2.7.11.1"/>
    </reaction>
</comment>
<comment type="caution">
    <text evidence="21">The sequence shown here is derived from an EMBL/GenBank/DDBJ whole genome shotgun (WGS) entry which is preliminary data.</text>
</comment>
<dbReference type="InterPro" id="IPR000719">
    <property type="entry name" value="Prot_kinase_dom"/>
</dbReference>
<sequence>MAAEGAAERDQMVLLKQGAEAKIYSGTFMGRPAIIKERFSKAYRHPDLDKSLTVQRTKAEVRSIMRCRMIGICTPAVYFVDMERHRIYMEHVAASITVREYIADLERSCSANHVSALRPLAEKIGATVGLMHSHNVIHGDLTTSNMLLSRLPKDGPDAGGDTLDGYRLVLIDFGLGYKEGLAEDKGVDLYVLERAFLSTHPNTEALFSVILEHYKLGYGKGAADVINKLEEIRMRGRKRTMVG</sequence>
<keyword evidence="22" id="KW-1185">Reference proteome</keyword>
<organism evidence="21 22">
    <name type="scientific">Ridgeia piscesae</name>
    <name type="common">Tubeworm</name>
    <dbReference type="NCBI Taxonomy" id="27915"/>
    <lineage>
        <taxon>Eukaryota</taxon>
        <taxon>Metazoa</taxon>
        <taxon>Spiralia</taxon>
        <taxon>Lophotrochozoa</taxon>
        <taxon>Annelida</taxon>
        <taxon>Polychaeta</taxon>
        <taxon>Sedentaria</taxon>
        <taxon>Canalipalpata</taxon>
        <taxon>Sabellida</taxon>
        <taxon>Siboglinidae</taxon>
        <taxon>Ridgeia</taxon>
    </lineage>
</organism>
<keyword evidence="6" id="KW-0808">Transferase</keyword>
<evidence type="ECO:0000256" key="1">
    <source>
        <dbReference type="ARBA" id="ARBA00004123"/>
    </source>
</evidence>
<dbReference type="GO" id="GO:0005634">
    <property type="term" value="C:nucleus"/>
    <property type="evidence" value="ECO:0007669"/>
    <property type="project" value="UniProtKB-SubCell"/>
</dbReference>
<dbReference type="PROSITE" id="PS00109">
    <property type="entry name" value="PROTEIN_KINASE_TYR"/>
    <property type="match status" value="1"/>
</dbReference>
<evidence type="ECO:0000313" key="22">
    <source>
        <dbReference type="Proteomes" id="UP001209878"/>
    </source>
</evidence>
<dbReference type="GO" id="GO:0005524">
    <property type="term" value="F:ATP binding"/>
    <property type="evidence" value="ECO:0007669"/>
    <property type="project" value="UniProtKB-KW"/>
</dbReference>
<keyword evidence="4" id="KW-0723">Serine/threonine-protein kinase</keyword>
<dbReference type="GO" id="GO:0070525">
    <property type="term" value="P:tRNA threonylcarbamoyladenosine metabolic process"/>
    <property type="evidence" value="ECO:0007669"/>
    <property type="project" value="TreeGrafter"/>
</dbReference>
<dbReference type="EMBL" id="JAODUO010000305">
    <property type="protein sequence ID" value="KAK2183587.1"/>
    <property type="molecule type" value="Genomic_DNA"/>
</dbReference>
<comment type="subcellular location">
    <subcellularLocation>
        <location evidence="1">Nucleus</location>
    </subcellularLocation>
</comment>
<dbReference type="GO" id="GO:0005829">
    <property type="term" value="C:cytosol"/>
    <property type="evidence" value="ECO:0007669"/>
    <property type="project" value="TreeGrafter"/>
</dbReference>
<evidence type="ECO:0000256" key="16">
    <source>
        <dbReference type="ARBA" id="ARBA00062157"/>
    </source>
</evidence>
<comment type="subunit">
    <text evidence="16">Component of the EKC/KEOPS complex composed of at least GON7, TP53RK, TPRKB, OSGEP and LAGE3; the whole complex dimerizes.</text>
</comment>
<dbReference type="GO" id="GO:0016787">
    <property type="term" value="F:hydrolase activity"/>
    <property type="evidence" value="ECO:0007669"/>
    <property type="project" value="UniProtKB-KW"/>
</dbReference>
<dbReference type="Gene3D" id="3.30.200.20">
    <property type="entry name" value="Phosphorylase Kinase, domain 1"/>
    <property type="match status" value="1"/>
</dbReference>
<evidence type="ECO:0000256" key="7">
    <source>
        <dbReference type="ARBA" id="ARBA00022694"/>
    </source>
</evidence>
<dbReference type="PANTHER" id="PTHR12209:SF0">
    <property type="entry name" value="EKC_KEOPS COMPLEX SUBUNIT TP53RK"/>
    <property type="match status" value="1"/>
</dbReference>
<evidence type="ECO:0000256" key="19">
    <source>
        <dbReference type="ARBA" id="ARBA00081359"/>
    </source>
</evidence>
<evidence type="ECO:0000256" key="11">
    <source>
        <dbReference type="ARBA" id="ARBA00022840"/>
    </source>
</evidence>
<evidence type="ECO:0000256" key="5">
    <source>
        <dbReference type="ARBA" id="ARBA00022553"/>
    </source>
</evidence>
<evidence type="ECO:0000256" key="10">
    <source>
        <dbReference type="ARBA" id="ARBA00022801"/>
    </source>
</evidence>
<evidence type="ECO:0000256" key="2">
    <source>
        <dbReference type="ARBA" id="ARBA00010630"/>
    </source>
</evidence>
<evidence type="ECO:0000256" key="12">
    <source>
        <dbReference type="ARBA" id="ARBA00023242"/>
    </source>
</evidence>
<evidence type="ECO:0000259" key="20">
    <source>
        <dbReference type="PROSITE" id="PS50011"/>
    </source>
</evidence>
<comment type="similarity">
    <text evidence="2">Belongs to the protein kinase superfamily. BUD32 family.</text>
</comment>
<dbReference type="AlphaFoldDB" id="A0AAD9L6H7"/>
<evidence type="ECO:0000256" key="4">
    <source>
        <dbReference type="ARBA" id="ARBA00022527"/>
    </source>
</evidence>
<evidence type="ECO:0000256" key="14">
    <source>
        <dbReference type="ARBA" id="ARBA00048679"/>
    </source>
</evidence>
<dbReference type="SUPFAM" id="SSF56112">
    <property type="entry name" value="Protein kinase-like (PK-like)"/>
    <property type="match status" value="1"/>
</dbReference>
<evidence type="ECO:0000256" key="6">
    <source>
        <dbReference type="ARBA" id="ARBA00022679"/>
    </source>
</evidence>
<dbReference type="NCBIfam" id="TIGR03724">
    <property type="entry name" value="arch_bud32"/>
    <property type="match status" value="1"/>
</dbReference>
<keyword evidence="5" id="KW-0597">Phosphoprotein</keyword>
<dbReference type="EC" id="2.7.11.1" evidence="3"/>
<keyword evidence="10" id="KW-0378">Hydrolase</keyword>
<comment type="function">
    <text evidence="15">Component of the EKC/KEOPS complex that is required for the formation of a threonylcarbamoyl group on adenosine at position 37 (t(6)A37) in tRNAs that read codons beginning with adenine. The complex is probably involved in the transfer of the threonylcarbamoyl moiety of threonylcarbamoyl-AMP (TC-AMP) to the N6 group of A37. TP53RK has ATPase activity in the context of the EKC/KEOPS complex and likely plays a supporting role to the catalytic subunit OSGEP. Atypical protein kinase that phosphorylates 'Ser-15' of p53/TP53 protein and may therefore participate in its activation.</text>
</comment>
<name>A0AAD9L6H7_RIDPI</name>
<keyword evidence="7" id="KW-0819">tRNA processing</keyword>
<dbReference type="FunFam" id="3.30.200.20:FF:000201">
    <property type="entry name" value="TP53-regulating kinase isoform X1"/>
    <property type="match status" value="1"/>
</dbReference>
<evidence type="ECO:0000256" key="9">
    <source>
        <dbReference type="ARBA" id="ARBA00022777"/>
    </source>
</evidence>
<evidence type="ECO:0000256" key="8">
    <source>
        <dbReference type="ARBA" id="ARBA00022741"/>
    </source>
</evidence>
<keyword evidence="8" id="KW-0547">Nucleotide-binding</keyword>
<dbReference type="Pfam" id="PF06293">
    <property type="entry name" value="Kdo"/>
    <property type="match status" value="1"/>
</dbReference>
<keyword evidence="9" id="KW-0418">Kinase</keyword>
<gene>
    <name evidence="21" type="ORF">NP493_304g06033</name>
</gene>
<dbReference type="InterPro" id="IPR008266">
    <property type="entry name" value="Tyr_kinase_AS"/>
</dbReference>
<accession>A0AAD9L6H7</accession>
<keyword evidence="11" id="KW-0067">ATP-binding</keyword>
<dbReference type="PANTHER" id="PTHR12209">
    <property type="entry name" value="NON-SPECIFIC SERINE/THREONINE PROTEIN KINASE"/>
    <property type="match status" value="1"/>
</dbReference>
<feature type="domain" description="Protein kinase" evidence="20">
    <location>
        <begin position="9"/>
        <end position="243"/>
    </location>
</feature>
<evidence type="ECO:0000256" key="18">
    <source>
        <dbReference type="ARBA" id="ARBA00080585"/>
    </source>
</evidence>
<keyword evidence="12" id="KW-0539">Nucleus</keyword>
<evidence type="ECO:0000256" key="15">
    <source>
        <dbReference type="ARBA" id="ARBA00056624"/>
    </source>
</evidence>
<dbReference type="PROSITE" id="PS50011">
    <property type="entry name" value="PROTEIN_KINASE_DOM"/>
    <property type="match status" value="1"/>
</dbReference>
<dbReference type="FunFam" id="1.10.510.10:FF:000323">
    <property type="entry name" value="TP53-regulating kinase, putative"/>
    <property type="match status" value="1"/>
</dbReference>
<dbReference type="Proteomes" id="UP001209878">
    <property type="component" value="Unassembled WGS sequence"/>
</dbReference>
<dbReference type="InterPro" id="IPR022495">
    <property type="entry name" value="Bud32"/>
</dbReference>